<keyword evidence="3" id="KW-1185">Reference proteome</keyword>
<evidence type="ECO:0000313" key="3">
    <source>
        <dbReference type="Proteomes" id="UP000324222"/>
    </source>
</evidence>
<evidence type="ECO:0000313" key="2">
    <source>
        <dbReference type="EMBL" id="MPC71561.1"/>
    </source>
</evidence>
<feature type="region of interest" description="Disordered" evidence="1">
    <location>
        <begin position="1"/>
        <end position="23"/>
    </location>
</feature>
<comment type="caution">
    <text evidence="2">The sequence shown here is derived from an EMBL/GenBank/DDBJ whole genome shotgun (WGS) entry which is preliminary data.</text>
</comment>
<gene>
    <name evidence="2" type="ORF">E2C01_065839</name>
</gene>
<name>A0A5B7HFN7_PORTR</name>
<organism evidence="2 3">
    <name type="scientific">Portunus trituberculatus</name>
    <name type="common">Swimming crab</name>
    <name type="synonym">Neptunus trituberculatus</name>
    <dbReference type="NCBI Taxonomy" id="210409"/>
    <lineage>
        <taxon>Eukaryota</taxon>
        <taxon>Metazoa</taxon>
        <taxon>Ecdysozoa</taxon>
        <taxon>Arthropoda</taxon>
        <taxon>Crustacea</taxon>
        <taxon>Multicrustacea</taxon>
        <taxon>Malacostraca</taxon>
        <taxon>Eumalacostraca</taxon>
        <taxon>Eucarida</taxon>
        <taxon>Decapoda</taxon>
        <taxon>Pleocyemata</taxon>
        <taxon>Brachyura</taxon>
        <taxon>Eubrachyura</taxon>
        <taxon>Portunoidea</taxon>
        <taxon>Portunidae</taxon>
        <taxon>Portuninae</taxon>
        <taxon>Portunus</taxon>
    </lineage>
</organism>
<sequence length="93" mass="10042">MKMNQHSKCQHSHVRPAAALKSPGADAFNPTDFINHTQQRCASFGLTVLEILGSEAGNQPLLRATLSTLIPVFTLRGGRRYHGAGILTCRGSL</sequence>
<proteinExistence type="predicted"/>
<accession>A0A5B7HFN7</accession>
<evidence type="ECO:0000256" key="1">
    <source>
        <dbReference type="SAM" id="MobiDB-lite"/>
    </source>
</evidence>
<dbReference type="Proteomes" id="UP000324222">
    <property type="component" value="Unassembled WGS sequence"/>
</dbReference>
<dbReference type="AlphaFoldDB" id="A0A5B7HFN7"/>
<protein>
    <submittedName>
        <fullName evidence="2">Uncharacterized protein</fullName>
    </submittedName>
</protein>
<dbReference type="EMBL" id="VSRR010033113">
    <property type="protein sequence ID" value="MPC71561.1"/>
    <property type="molecule type" value="Genomic_DNA"/>
</dbReference>
<reference evidence="2 3" key="1">
    <citation type="submission" date="2019-05" db="EMBL/GenBank/DDBJ databases">
        <title>Another draft genome of Portunus trituberculatus and its Hox gene families provides insights of decapod evolution.</title>
        <authorList>
            <person name="Jeong J.-H."/>
            <person name="Song I."/>
            <person name="Kim S."/>
            <person name="Choi T."/>
            <person name="Kim D."/>
            <person name="Ryu S."/>
            <person name="Kim W."/>
        </authorList>
    </citation>
    <scope>NUCLEOTIDE SEQUENCE [LARGE SCALE GENOMIC DNA]</scope>
    <source>
        <tissue evidence="2">Muscle</tissue>
    </source>
</reference>